<feature type="region of interest" description="Disordered" evidence="1">
    <location>
        <begin position="370"/>
        <end position="411"/>
    </location>
</feature>
<evidence type="ECO:0000256" key="3">
    <source>
        <dbReference type="SAM" id="SignalP"/>
    </source>
</evidence>
<name>A0A7R9KND2_9ACAR</name>
<keyword evidence="3" id="KW-0732">Signal</keyword>
<accession>A0A7R9KND2</accession>
<evidence type="ECO:0000313" key="5">
    <source>
        <dbReference type="Proteomes" id="UP000759131"/>
    </source>
</evidence>
<evidence type="ECO:0000256" key="1">
    <source>
        <dbReference type="SAM" id="MobiDB-lite"/>
    </source>
</evidence>
<dbReference type="EMBL" id="CAJPIZ010003772">
    <property type="protein sequence ID" value="CAG2106781.1"/>
    <property type="molecule type" value="Genomic_DNA"/>
</dbReference>
<proteinExistence type="predicted"/>
<keyword evidence="2" id="KW-1133">Transmembrane helix</keyword>
<keyword evidence="2" id="KW-0812">Transmembrane</keyword>
<evidence type="ECO:0000313" key="4">
    <source>
        <dbReference type="EMBL" id="CAD7626351.1"/>
    </source>
</evidence>
<sequence length="603" mass="65597">MYLLCDKNPIPMNVNLPVLWLWLLTIISLSVERGPDFCQSLVNNDDRIDYTYEYTVKRGNAMEYISYLIVGHNYWPLRYKVDNTGEGNRIKAAVMFDDRFNGQTSDSFGAEYSMTFAAPVNGTAADGAGSRFYISALVKSDGTAAATVKWVRFDSSGYQLSHNSDTQYKTSSIVFGDDFQPTLTVNMYLQVLKDAAASDSGAATPAALYDTYESVCFGQQSEPADHQYAKTYRCYRFTDSSGDGTQLVAEDYTQKAIEGLEREMNGQNIAYDSSAGDSVLRTLNSDHKTIGVFRFKRFNWHSDNETIYMFFYLKDRVISYCPTRRNLFIKECPYRDFKVLVNCSDYTPIVTTTAATTTTTITVTQPITGANTTTTTDTNTDTNTTAAGGGAPEVGAEQSPAQPSGPVKTTPKSAAAVITGGIHVGDGDTSTTPVPSADDMKGTDVTIGVVVIGLLAVLAISVVLSVVFGARHCAHHEQSVSGRSVTTGRKVGKSDDVIIKPSAPTAATDGKPSGDNIGDADEHKSGQLSDEQIPIQSPATTGRQAMAPIVKVEIRCQLCGDVVERIIVRKSHPTDPEEPPKAVFNARPVKLDIPIDIYREKQL</sequence>
<protein>
    <submittedName>
        <fullName evidence="4">Uncharacterized protein</fullName>
    </submittedName>
</protein>
<feature type="compositionally biased region" description="Low complexity" evidence="1">
    <location>
        <begin position="370"/>
        <end position="386"/>
    </location>
</feature>
<keyword evidence="2" id="KW-0472">Membrane</keyword>
<reference evidence="4" key="1">
    <citation type="submission" date="2020-11" db="EMBL/GenBank/DDBJ databases">
        <authorList>
            <person name="Tran Van P."/>
        </authorList>
    </citation>
    <scope>NUCLEOTIDE SEQUENCE</scope>
</reference>
<organism evidence="4">
    <name type="scientific">Medioppia subpectinata</name>
    <dbReference type="NCBI Taxonomy" id="1979941"/>
    <lineage>
        <taxon>Eukaryota</taxon>
        <taxon>Metazoa</taxon>
        <taxon>Ecdysozoa</taxon>
        <taxon>Arthropoda</taxon>
        <taxon>Chelicerata</taxon>
        <taxon>Arachnida</taxon>
        <taxon>Acari</taxon>
        <taxon>Acariformes</taxon>
        <taxon>Sarcoptiformes</taxon>
        <taxon>Oribatida</taxon>
        <taxon>Brachypylina</taxon>
        <taxon>Oppioidea</taxon>
        <taxon>Oppiidae</taxon>
        <taxon>Medioppia</taxon>
    </lineage>
</organism>
<dbReference type="EMBL" id="OC858347">
    <property type="protein sequence ID" value="CAD7626351.1"/>
    <property type="molecule type" value="Genomic_DNA"/>
</dbReference>
<evidence type="ECO:0000256" key="2">
    <source>
        <dbReference type="SAM" id="Phobius"/>
    </source>
</evidence>
<dbReference type="AlphaFoldDB" id="A0A7R9KND2"/>
<keyword evidence="5" id="KW-1185">Reference proteome</keyword>
<feature type="region of interest" description="Disordered" evidence="1">
    <location>
        <begin position="476"/>
        <end position="530"/>
    </location>
</feature>
<feature type="transmembrane region" description="Helical" evidence="2">
    <location>
        <begin position="445"/>
        <end position="468"/>
    </location>
</feature>
<gene>
    <name evidence="4" type="ORF">OSB1V03_LOCUS6784</name>
</gene>
<feature type="chain" id="PRO_5036210960" evidence="3">
    <location>
        <begin position="33"/>
        <end position="603"/>
    </location>
</feature>
<feature type="signal peptide" evidence="3">
    <location>
        <begin position="1"/>
        <end position="32"/>
    </location>
</feature>
<dbReference type="Proteomes" id="UP000759131">
    <property type="component" value="Unassembled WGS sequence"/>
</dbReference>